<dbReference type="CDD" id="cd05564">
    <property type="entry name" value="PTS_IIB_chitobiose_lichenan"/>
    <property type="match status" value="1"/>
</dbReference>
<evidence type="ECO:0000256" key="3">
    <source>
        <dbReference type="ARBA" id="ARBA00022597"/>
    </source>
</evidence>
<accession>A0A7X0X8D8</accession>
<dbReference type="GO" id="GO:0016301">
    <property type="term" value="F:kinase activity"/>
    <property type="evidence" value="ECO:0007669"/>
    <property type="project" value="UniProtKB-KW"/>
</dbReference>
<evidence type="ECO:0000259" key="8">
    <source>
        <dbReference type="PROSITE" id="PS51100"/>
    </source>
</evidence>
<dbReference type="PANTHER" id="PTHR34581:SF2">
    <property type="entry name" value="PTS SYSTEM N,N'-DIACETYLCHITOBIOSE-SPECIFIC EIIB COMPONENT"/>
    <property type="match status" value="1"/>
</dbReference>
<keyword evidence="5" id="KW-0598">Phosphotransferase system</keyword>
<keyword evidence="12" id="KW-1185">Reference proteome</keyword>
<dbReference type="InterPro" id="IPR013012">
    <property type="entry name" value="PTS_EIIB_3"/>
</dbReference>
<proteinExistence type="predicted"/>
<sequence length="110" mass="12179">MKNIMLVCSAGMSTSLLVKKMTEAIEKKQVDATVIAVAEADFDKFRNNVDVVLLAPQVRFLEKNLKRVLDPIGIPVSIINGIDYGTMDGEKVLNDALTMINQRLQDENAE</sequence>
<evidence type="ECO:0000256" key="7">
    <source>
        <dbReference type="PROSITE-ProRule" id="PRU00423"/>
    </source>
</evidence>
<protein>
    <submittedName>
        <fullName evidence="9">PTS sugar transporter subunit IIB</fullName>
    </submittedName>
</protein>
<dbReference type="EMBL" id="JAASTW010000013">
    <property type="protein sequence ID" value="MBC1489495.1"/>
    <property type="molecule type" value="Genomic_DNA"/>
</dbReference>
<evidence type="ECO:0000313" key="11">
    <source>
        <dbReference type="Proteomes" id="UP000561617"/>
    </source>
</evidence>
<feature type="modified residue" description="Phosphocysteine; by EIIA" evidence="7">
    <location>
        <position position="8"/>
    </location>
</feature>
<keyword evidence="1" id="KW-0813">Transport</keyword>
<reference evidence="11 12" key="1">
    <citation type="submission" date="2020-03" db="EMBL/GenBank/DDBJ databases">
        <title>Soil Listeria distribution.</title>
        <authorList>
            <person name="Liao J."/>
            <person name="Wiedmann M."/>
        </authorList>
    </citation>
    <scope>NUCLEOTIDE SEQUENCE [LARGE SCALE GENOMIC DNA]</scope>
    <source>
        <strain evidence="10 12">FSL L7-1515</strain>
        <strain evidence="9 11">FSL L7-1554</strain>
    </source>
</reference>
<evidence type="ECO:0000256" key="5">
    <source>
        <dbReference type="ARBA" id="ARBA00022683"/>
    </source>
</evidence>
<evidence type="ECO:0000256" key="6">
    <source>
        <dbReference type="ARBA" id="ARBA00022777"/>
    </source>
</evidence>
<dbReference type="PANTHER" id="PTHR34581">
    <property type="entry name" value="PTS SYSTEM N,N'-DIACETYLCHITOBIOSE-SPECIFIC EIIB COMPONENT"/>
    <property type="match status" value="1"/>
</dbReference>
<dbReference type="AlphaFoldDB" id="A0A7X0X8D8"/>
<evidence type="ECO:0000256" key="2">
    <source>
        <dbReference type="ARBA" id="ARBA00022553"/>
    </source>
</evidence>
<feature type="domain" description="PTS EIIB type-3" evidence="8">
    <location>
        <begin position="1"/>
        <end position="106"/>
    </location>
</feature>
<keyword evidence="4" id="KW-0808">Transferase</keyword>
<keyword evidence="6" id="KW-0418">Kinase</keyword>
<keyword evidence="2" id="KW-0597">Phosphoprotein</keyword>
<dbReference type="InterPro" id="IPR003501">
    <property type="entry name" value="PTS_EIIB_2/3"/>
</dbReference>
<dbReference type="SUPFAM" id="SSF52794">
    <property type="entry name" value="PTS system IIB component-like"/>
    <property type="match status" value="1"/>
</dbReference>
<comment type="caution">
    <text evidence="9">The sequence shown here is derived from an EMBL/GenBank/DDBJ whole genome shotgun (WGS) entry which is preliminary data.</text>
</comment>
<evidence type="ECO:0000313" key="12">
    <source>
        <dbReference type="Proteomes" id="UP000587800"/>
    </source>
</evidence>
<gene>
    <name evidence="9" type="ORF">HCJ38_10835</name>
    <name evidence="10" type="ORF">HCJ59_11580</name>
</gene>
<evidence type="ECO:0000313" key="9">
    <source>
        <dbReference type="EMBL" id="MBC1489495.1"/>
    </source>
</evidence>
<evidence type="ECO:0000256" key="4">
    <source>
        <dbReference type="ARBA" id="ARBA00022679"/>
    </source>
</evidence>
<dbReference type="PROSITE" id="PS51100">
    <property type="entry name" value="PTS_EIIB_TYPE_3"/>
    <property type="match status" value="1"/>
</dbReference>
<dbReference type="Proteomes" id="UP000561617">
    <property type="component" value="Unassembled WGS sequence"/>
</dbReference>
<dbReference type="Proteomes" id="UP000587800">
    <property type="component" value="Unassembled WGS sequence"/>
</dbReference>
<dbReference type="InterPro" id="IPR051819">
    <property type="entry name" value="PTS_sugar-specific_EIIB"/>
</dbReference>
<evidence type="ECO:0000313" key="10">
    <source>
        <dbReference type="EMBL" id="MBC1510526.1"/>
    </source>
</evidence>
<dbReference type="EMBL" id="JAASUB010000013">
    <property type="protein sequence ID" value="MBC1510526.1"/>
    <property type="molecule type" value="Genomic_DNA"/>
</dbReference>
<dbReference type="GO" id="GO:0009401">
    <property type="term" value="P:phosphoenolpyruvate-dependent sugar phosphotransferase system"/>
    <property type="evidence" value="ECO:0007669"/>
    <property type="project" value="UniProtKB-KW"/>
</dbReference>
<organism evidence="9 11">
    <name type="scientific">Listeria immobilis</name>
    <dbReference type="NCBI Taxonomy" id="2713502"/>
    <lineage>
        <taxon>Bacteria</taxon>
        <taxon>Bacillati</taxon>
        <taxon>Bacillota</taxon>
        <taxon>Bacilli</taxon>
        <taxon>Bacillales</taxon>
        <taxon>Listeriaceae</taxon>
        <taxon>Listeria</taxon>
    </lineage>
</organism>
<dbReference type="GO" id="GO:0008982">
    <property type="term" value="F:protein-N(PI)-phosphohistidine-sugar phosphotransferase activity"/>
    <property type="evidence" value="ECO:0007669"/>
    <property type="project" value="InterPro"/>
</dbReference>
<dbReference type="Gene3D" id="3.40.50.2300">
    <property type="match status" value="1"/>
</dbReference>
<dbReference type="RefSeq" id="WP_185347184.1">
    <property type="nucleotide sequence ID" value="NZ_JAASTU010000013.1"/>
</dbReference>
<keyword evidence="3 9" id="KW-0762">Sugar transport</keyword>
<dbReference type="Pfam" id="PF02302">
    <property type="entry name" value="PTS_IIB"/>
    <property type="match status" value="1"/>
</dbReference>
<dbReference type="InterPro" id="IPR036095">
    <property type="entry name" value="PTS_EIIB-like_sf"/>
</dbReference>
<name>A0A7X0X8D8_9LIST</name>
<evidence type="ECO:0000256" key="1">
    <source>
        <dbReference type="ARBA" id="ARBA00022448"/>
    </source>
</evidence>